<evidence type="ECO:0000313" key="2">
    <source>
        <dbReference type="Proteomes" id="UP000245870"/>
    </source>
</evidence>
<organism evidence="1 2">
    <name type="scientific">Hallella colorans</name>
    <dbReference type="NCBI Taxonomy" id="1703337"/>
    <lineage>
        <taxon>Bacteria</taxon>
        <taxon>Pseudomonadati</taxon>
        <taxon>Bacteroidota</taxon>
        <taxon>Bacteroidia</taxon>
        <taxon>Bacteroidales</taxon>
        <taxon>Prevotellaceae</taxon>
        <taxon>Hallella</taxon>
    </lineage>
</organism>
<dbReference type="AlphaFoldDB" id="A0A2U0UIG0"/>
<dbReference type="Proteomes" id="UP000245870">
    <property type="component" value="Unassembled WGS sequence"/>
</dbReference>
<keyword evidence="2" id="KW-1185">Reference proteome</keyword>
<sequence length="93" mass="10030">MNTCPDCVAIEAQVKDNPRYEVHEIGSHVRELKAFLHMRDTEPAFDAVKRKGTVGIPCFVLEDGTVTLSAKAAGLMPAPRDETPSCNIDGSGC</sequence>
<evidence type="ECO:0000313" key="1">
    <source>
        <dbReference type="EMBL" id="PVX57435.1"/>
    </source>
</evidence>
<dbReference type="EMBL" id="QENY01000004">
    <property type="protein sequence ID" value="PVX57435.1"/>
    <property type="molecule type" value="Genomic_DNA"/>
</dbReference>
<proteinExistence type="predicted"/>
<gene>
    <name evidence="1" type="ORF">C7379_10451</name>
</gene>
<name>A0A2U0UIG0_9BACT</name>
<reference evidence="1 2" key="1">
    <citation type="submission" date="2018-05" db="EMBL/GenBank/DDBJ databases">
        <title>Genomic Encyclopedia of Type Strains, Phase IV (KMG-IV): sequencing the most valuable type-strain genomes for metagenomic binning, comparative biology and taxonomic classification.</title>
        <authorList>
            <person name="Goeker M."/>
        </authorList>
    </citation>
    <scope>NUCLEOTIDE SEQUENCE [LARGE SCALE GENOMIC DNA]</scope>
    <source>
        <strain evidence="1 2">DSM 100333</strain>
    </source>
</reference>
<protein>
    <submittedName>
        <fullName evidence="1">Glutaredoxin-related protein</fullName>
    </submittedName>
</protein>
<accession>A0A2U0UIG0</accession>
<comment type="caution">
    <text evidence="1">The sequence shown here is derived from an EMBL/GenBank/DDBJ whole genome shotgun (WGS) entry which is preliminary data.</text>
</comment>